<proteinExistence type="predicted"/>
<name>A0A7J7GTN1_CAMSI</name>
<feature type="compositionally biased region" description="Polar residues" evidence="1">
    <location>
        <begin position="19"/>
        <end position="31"/>
    </location>
</feature>
<organism evidence="2 3">
    <name type="scientific">Camellia sinensis</name>
    <name type="common">Tea plant</name>
    <name type="synonym">Thea sinensis</name>
    <dbReference type="NCBI Taxonomy" id="4442"/>
    <lineage>
        <taxon>Eukaryota</taxon>
        <taxon>Viridiplantae</taxon>
        <taxon>Streptophyta</taxon>
        <taxon>Embryophyta</taxon>
        <taxon>Tracheophyta</taxon>
        <taxon>Spermatophyta</taxon>
        <taxon>Magnoliopsida</taxon>
        <taxon>eudicotyledons</taxon>
        <taxon>Gunneridae</taxon>
        <taxon>Pentapetalae</taxon>
        <taxon>asterids</taxon>
        <taxon>Ericales</taxon>
        <taxon>Theaceae</taxon>
        <taxon>Camellia</taxon>
    </lineage>
</organism>
<sequence>MLWTPLAKVLGPQSGVKFNKTNKSSTNSPKQAKQEENVEECSTIFLPTKDKSFSSMAMG</sequence>
<accession>A0A7J7GTN1</accession>
<comment type="caution">
    <text evidence="2">The sequence shown here is derived from an EMBL/GenBank/DDBJ whole genome shotgun (WGS) entry which is preliminary data.</text>
</comment>
<evidence type="ECO:0000313" key="3">
    <source>
        <dbReference type="Proteomes" id="UP000593564"/>
    </source>
</evidence>
<reference evidence="3" key="1">
    <citation type="journal article" date="2020" name="Nat. Commun.">
        <title>Genome assembly of wild tea tree DASZ reveals pedigree and selection history of tea varieties.</title>
        <authorList>
            <person name="Zhang W."/>
            <person name="Zhang Y."/>
            <person name="Qiu H."/>
            <person name="Guo Y."/>
            <person name="Wan H."/>
            <person name="Zhang X."/>
            <person name="Scossa F."/>
            <person name="Alseekh S."/>
            <person name="Zhang Q."/>
            <person name="Wang P."/>
            <person name="Xu L."/>
            <person name="Schmidt M.H."/>
            <person name="Jia X."/>
            <person name="Li D."/>
            <person name="Zhu A."/>
            <person name="Guo F."/>
            <person name="Chen W."/>
            <person name="Ni D."/>
            <person name="Usadel B."/>
            <person name="Fernie A.R."/>
            <person name="Wen W."/>
        </authorList>
    </citation>
    <scope>NUCLEOTIDE SEQUENCE [LARGE SCALE GENOMIC DNA]</scope>
    <source>
        <strain evidence="3">cv. G240</strain>
    </source>
</reference>
<reference evidence="2 3" key="2">
    <citation type="submission" date="2020-07" db="EMBL/GenBank/DDBJ databases">
        <title>Genome assembly of wild tea tree DASZ reveals pedigree and selection history of tea varieties.</title>
        <authorList>
            <person name="Zhang W."/>
        </authorList>
    </citation>
    <scope>NUCLEOTIDE SEQUENCE [LARGE SCALE GENOMIC DNA]</scope>
    <source>
        <strain evidence="3">cv. G240</strain>
        <tissue evidence="2">Leaf</tissue>
    </source>
</reference>
<protein>
    <submittedName>
        <fullName evidence="2">Uncharacterized protein</fullName>
    </submittedName>
</protein>
<dbReference type="AlphaFoldDB" id="A0A7J7GTN1"/>
<gene>
    <name evidence="2" type="ORF">HYC85_020440</name>
</gene>
<evidence type="ECO:0000256" key="1">
    <source>
        <dbReference type="SAM" id="MobiDB-lite"/>
    </source>
</evidence>
<dbReference type="Proteomes" id="UP000593564">
    <property type="component" value="Unassembled WGS sequence"/>
</dbReference>
<evidence type="ECO:0000313" key="2">
    <source>
        <dbReference type="EMBL" id="KAF5942798.1"/>
    </source>
</evidence>
<feature type="region of interest" description="Disordered" evidence="1">
    <location>
        <begin position="14"/>
        <end position="40"/>
    </location>
</feature>
<dbReference type="EMBL" id="JACBKZ010000009">
    <property type="protein sequence ID" value="KAF5942798.1"/>
    <property type="molecule type" value="Genomic_DNA"/>
</dbReference>
<keyword evidence="3" id="KW-1185">Reference proteome</keyword>